<evidence type="ECO:0000313" key="1">
    <source>
        <dbReference type="EMBL" id="RMC07238.1"/>
    </source>
</evidence>
<keyword evidence="2" id="KW-1185">Reference proteome</keyword>
<proteinExistence type="predicted"/>
<comment type="caution">
    <text evidence="1">The sequence shown here is derived from an EMBL/GenBank/DDBJ whole genome shotgun (WGS) entry which is preliminary data.</text>
</comment>
<protein>
    <submittedName>
        <fullName evidence="1">Uncharacterized protein</fullName>
    </submittedName>
</protein>
<dbReference type="Proteomes" id="UP000269221">
    <property type="component" value="Unassembled WGS sequence"/>
</dbReference>
<dbReference type="AlphaFoldDB" id="A0A3M0K2K1"/>
<reference evidence="1 2" key="1">
    <citation type="submission" date="2018-07" db="EMBL/GenBank/DDBJ databases">
        <title>A high quality draft genome assembly of the barn swallow (H. rustica rustica).</title>
        <authorList>
            <person name="Formenti G."/>
            <person name="Chiara M."/>
            <person name="Poveda L."/>
            <person name="Francoijs K.-J."/>
            <person name="Bonisoli-Alquati A."/>
            <person name="Canova L."/>
            <person name="Gianfranceschi L."/>
            <person name="Horner D.S."/>
            <person name="Saino N."/>
        </authorList>
    </citation>
    <scope>NUCLEOTIDE SEQUENCE [LARGE SCALE GENOMIC DNA]</scope>
    <source>
        <strain evidence="1">Chelidonia</strain>
        <tissue evidence="1">Blood</tissue>
    </source>
</reference>
<name>A0A3M0K2K1_HIRRU</name>
<organism evidence="1 2">
    <name type="scientific">Hirundo rustica rustica</name>
    <dbReference type="NCBI Taxonomy" id="333673"/>
    <lineage>
        <taxon>Eukaryota</taxon>
        <taxon>Metazoa</taxon>
        <taxon>Chordata</taxon>
        <taxon>Craniata</taxon>
        <taxon>Vertebrata</taxon>
        <taxon>Euteleostomi</taxon>
        <taxon>Archelosauria</taxon>
        <taxon>Archosauria</taxon>
        <taxon>Dinosauria</taxon>
        <taxon>Saurischia</taxon>
        <taxon>Theropoda</taxon>
        <taxon>Coelurosauria</taxon>
        <taxon>Aves</taxon>
        <taxon>Neognathae</taxon>
        <taxon>Neoaves</taxon>
        <taxon>Telluraves</taxon>
        <taxon>Australaves</taxon>
        <taxon>Passeriformes</taxon>
        <taxon>Sylvioidea</taxon>
        <taxon>Hirundinidae</taxon>
        <taxon>Hirundo</taxon>
    </lineage>
</organism>
<dbReference type="OrthoDB" id="443634at2759"/>
<sequence>MSQLCPGGQEGWWHPGLDQQYKVQDQGSAGTLTLGTEDPHLSSCVQFWAPRYEKETEGLEHVQRRQELGKGLEHKAYGDLLRKLEVFSL</sequence>
<accession>A0A3M0K2K1</accession>
<dbReference type="EMBL" id="QRBI01000120">
    <property type="protein sequence ID" value="RMC07238.1"/>
    <property type="molecule type" value="Genomic_DNA"/>
</dbReference>
<gene>
    <name evidence="1" type="ORF">DUI87_16695</name>
</gene>
<evidence type="ECO:0000313" key="2">
    <source>
        <dbReference type="Proteomes" id="UP000269221"/>
    </source>
</evidence>